<reference evidence="3" key="1">
    <citation type="journal article" date="2020" name="MBio">
        <title>Horizontal gene transfer to a defensive symbiont with a reduced genome amongst a multipartite beetle microbiome.</title>
        <authorList>
            <person name="Waterworth S.C."/>
            <person name="Florez L.V."/>
            <person name="Rees E.R."/>
            <person name="Hertweck C."/>
            <person name="Kaltenpoth M."/>
            <person name="Kwan J.C."/>
        </authorList>
    </citation>
    <scope>NUCLEOTIDE SEQUENCE [LARGE SCALE GENOMIC DNA]</scope>
</reference>
<dbReference type="Proteomes" id="UP000487117">
    <property type="component" value="Unassembled WGS sequence"/>
</dbReference>
<feature type="domain" description="DUF4130" evidence="1">
    <location>
        <begin position="90"/>
        <end position="175"/>
    </location>
</feature>
<evidence type="ECO:0000259" key="1">
    <source>
        <dbReference type="Pfam" id="PF13566"/>
    </source>
</evidence>
<dbReference type="InterPro" id="IPR023875">
    <property type="entry name" value="DNA_repair_put"/>
</dbReference>
<name>A0A7V8FEZ8_STEMA</name>
<organism evidence="2 3">
    <name type="scientific">Stenotrophomonas maltophilia</name>
    <name type="common">Pseudomonas maltophilia</name>
    <name type="synonym">Xanthomonas maltophilia</name>
    <dbReference type="NCBI Taxonomy" id="40324"/>
    <lineage>
        <taxon>Bacteria</taxon>
        <taxon>Pseudomonadati</taxon>
        <taxon>Pseudomonadota</taxon>
        <taxon>Gammaproteobacteria</taxon>
        <taxon>Lysobacterales</taxon>
        <taxon>Lysobacteraceae</taxon>
        <taxon>Stenotrophomonas</taxon>
        <taxon>Stenotrophomonas maltophilia group</taxon>
    </lineage>
</organism>
<dbReference type="NCBIfam" id="TIGR03915">
    <property type="entry name" value="SAM_7_link_chp"/>
    <property type="match status" value="1"/>
</dbReference>
<evidence type="ECO:0000313" key="3">
    <source>
        <dbReference type="Proteomes" id="UP000487117"/>
    </source>
</evidence>
<proteinExistence type="predicted"/>
<dbReference type="AlphaFoldDB" id="A0A7V8FEZ8"/>
<dbReference type="Pfam" id="PF13566">
    <property type="entry name" value="DUF4130"/>
    <property type="match status" value="1"/>
</dbReference>
<gene>
    <name evidence="2" type="ORF">GAK31_03142</name>
</gene>
<accession>A0A7V8FEZ8</accession>
<protein>
    <recommendedName>
        <fullName evidence="1">DUF4130 domain-containing protein</fullName>
    </recommendedName>
</protein>
<comment type="caution">
    <text evidence="2">The sequence shown here is derived from an EMBL/GenBank/DDBJ whole genome shotgun (WGS) entry which is preliminary data.</text>
</comment>
<dbReference type="EMBL" id="WNDS01000004">
    <property type="protein sequence ID" value="KAF1014118.1"/>
    <property type="molecule type" value="Genomic_DNA"/>
</dbReference>
<evidence type="ECO:0000313" key="2">
    <source>
        <dbReference type="EMBL" id="KAF1014118.1"/>
    </source>
</evidence>
<sequence>MPRPQPDAQRWSLRVDPPWSLDAWRAAAREALRAAVPPQQLDWLEGSGASLLDAPTLPAPPLGEGAEVPGVPRDFLELAATCLCHQDGQRMPLLYRLLWRITHGERSVLSNPADTDVLRAMALAQAVRRDTHKMKAFVPFREVPGEQDAFIAWFEPDHHIVDRVAPFFARRFAGMR</sequence>
<dbReference type="InterPro" id="IPR025404">
    <property type="entry name" value="DUF4130"/>
</dbReference>